<dbReference type="Gene3D" id="3.30.200.20">
    <property type="entry name" value="Phosphorylase Kinase, domain 1"/>
    <property type="match status" value="1"/>
</dbReference>
<keyword evidence="3" id="KW-1185">Reference proteome</keyword>
<feature type="compositionally biased region" description="Basic and acidic residues" evidence="1">
    <location>
        <begin position="72"/>
        <end position="86"/>
    </location>
</feature>
<evidence type="ECO:0000313" key="2">
    <source>
        <dbReference type="EMBL" id="RLN35541.1"/>
    </source>
</evidence>
<sequence>MAAKQYYQQESVKLRNQIQMLQNTNSVSVHGCVTWRLRRRPALPRAVADEAGGMKARALLEHLAWPFSSRHSSSESRREKEPADPEAITAREQRAFQYEALAAATRGFSEKNRLWQGGFGPCTGANLRTAATSL</sequence>
<dbReference type="AlphaFoldDB" id="A0A3L6TB76"/>
<evidence type="ECO:0000256" key="1">
    <source>
        <dbReference type="SAM" id="MobiDB-lite"/>
    </source>
</evidence>
<comment type="caution">
    <text evidence="2">The sequence shown here is derived from an EMBL/GenBank/DDBJ whole genome shotgun (WGS) entry which is preliminary data.</text>
</comment>
<accession>A0A3L6TB76</accession>
<dbReference type="EMBL" id="PQIB02000002">
    <property type="protein sequence ID" value="RLN35541.1"/>
    <property type="molecule type" value="Genomic_DNA"/>
</dbReference>
<evidence type="ECO:0000313" key="3">
    <source>
        <dbReference type="Proteomes" id="UP000275267"/>
    </source>
</evidence>
<reference evidence="3" key="1">
    <citation type="journal article" date="2019" name="Nat. Commun.">
        <title>The genome of broomcorn millet.</title>
        <authorList>
            <person name="Zou C."/>
            <person name="Miki D."/>
            <person name="Li D."/>
            <person name="Tang Q."/>
            <person name="Xiao L."/>
            <person name="Rajput S."/>
            <person name="Deng P."/>
            <person name="Jia W."/>
            <person name="Huang R."/>
            <person name="Zhang M."/>
            <person name="Sun Y."/>
            <person name="Hu J."/>
            <person name="Fu X."/>
            <person name="Schnable P.S."/>
            <person name="Li F."/>
            <person name="Zhang H."/>
            <person name="Feng B."/>
            <person name="Zhu X."/>
            <person name="Liu R."/>
            <person name="Schnable J.C."/>
            <person name="Zhu J.-K."/>
            <person name="Zhang H."/>
        </authorList>
    </citation>
    <scope>NUCLEOTIDE SEQUENCE [LARGE SCALE GENOMIC DNA]</scope>
</reference>
<proteinExistence type="predicted"/>
<organism evidence="2 3">
    <name type="scientific">Panicum miliaceum</name>
    <name type="common">Proso millet</name>
    <name type="synonym">Broomcorn millet</name>
    <dbReference type="NCBI Taxonomy" id="4540"/>
    <lineage>
        <taxon>Eukaryota</taxon>
        <taxon>Viridiplantae</taxon>
        <taxon>Streptophyta</taxon>
        <taxon>Embryophyta</taxon>
        <taxon>Tracheophyta</taxon>
        <taxon>Spermatophyta</taxon>
        <taxon>Magnoliopsida</taxon>
        <taxon>Liliopsida</taxon>
        <taxon>Poales</taxon>
        <taxon>Poaceae</taxon>
        <taxon>PACMAD clade</taxon>
        <taxon>Panicoideae</taxon>
        <taxon>Panicodae</taxon>
        <taxon>Paniceae</taxon>
        <taxon>Panicinae</taxon>
        <taxon>Panicum</taxon>
        <taxon>Panicum sect. Panicum</taxon>
    </lineage>
</organism>
<feature type="region of interest" description="Disordered" evidence="1">
    <location>
        <begin position="67"/>
        <end position="86"/>
    </location>
</feature>
<gene>
    <name evidence="2" type="ORF">C2845_PM03G32190</name>
</gene>
<name>A0A3L6TB76_PANMI</name>
<protein>
    <submittedName>
        <fullName evidence="2">Uncharacterized protein</fullName>
    </submittedName>
</protein>
<dbReference type="Proteomes" id="UP000275267">
    <property type="component" value="Unassembled WGS sequence"/>
</dbReference>